<dbReference type="Proteomes" id="UP000265341">
    <property type="component" value="Unassembled WGS sequence"/>
</dbReference>
<dbReference type="Gene3D" id="3.40.50.150">
    <property type="entry name" value="Vaccinia Virus protein VP39"/>
    <property type="match status" value="1"/>
</dbReference>
<dbReference type="Pfam" id="PF05430">
    <property type="entry name" value="Methyltransf_30"/>
    <property type="match status" value="1"/>
</dbReference>
<dbReference type="GO" id="GO:0004808">
    <property type="term" value="F:tRNA (5-methylaminomethyl-2-thiouridylate)(34)-methyltransferase activity"/>
    <property type="evidence" value="ECO:0007669"/>
    <property type="project" value="InterPro"/>
</dbReference>
<gene>
    <name evidence="2" type="primary">mnmC_2</name>
    <name evidence="2" type="ORF">Mrose_02563</name>
</gene>
<evidence type="ECO:0000259" key="1">
    <source>
        <dbReference type="Pfam" id="PF05430"/>
    </source>
</evidence>
<dbReference type="EMBL" id="QWLA01000054">
    <property type="protein sequence ID" value="RIH84626.1"/>
    <property type="molecule type" value="Genomic_DNA"/>
</dbReference>
<sequence>MNAPEPGPFERLETADGSPTLVHPRFKEAYSSVHGALTQARKLYLELTRTHLDPRPRVLEVGFGLGVNFRVTLESALSRGVRLEYLSYEFAPVERSLLESVEVPLEGAAREVWGEVLGRWPEVGSPLEPLRLSGEWGSLEIRFEDVGEAQFPRVWATAIYLDPFSPAVNPEPWSLEVTRKLHRAAQPGAWLATYSVAGSVRRNLTQAGFAVERVPGVGKKAWLLALCSRSG</sequence>
<dbReference type="OrthoDB" id="9786494at2"/>
<organism evidence="2 3">
    <name type="scientific">Calidithermus roseus</name>
    <dbReference type="NCBI Taxonomy" id="1644118"/>
    <lineage>
        <taxon>Bacteria</taxon>
        <taxon>Thermotogati</taxon>
        <taxon>Deinococcota</taxon>
        <taxon>Deinococci</taxon>
        <taxon>Thermales</taxon>
        <taxon>Thermaceae</taxon>
        <taxon>Calidithermus</taxon>
    </lineage>
</organism>
<evidence type="ECO:0000313" key="2">
    <source>
        <dbReference type="EMBL" id="RIH84626.1"/>
    </source>
</evidence>
<proteinExistence type="predicted"/>
<feature type="domain" description="MnmC-like methyltransferase" evidence="1">
    <location>
        <begin position="111"/>
        <end position="221"/>
    </location>
</feature>
<dbReference type="PANTHER" id="PTHR39963:SF1">
    <property type="entry name" value="MNMC-LIKE METHYLTRANSFERASE DOMAIN-CONTAINING PROTEIN"/>
    <property type="match status" value="1"/>
</dbReference>
<evidence type="ECO:0000313" key="3">
    <source>
        <dbReference type="Proteomes" id="UP000265341"/>
    </source>
</evidence>
<dbReference type="GO" id="GO:0016645">
    <property type="term" value="F:oxidoreductase activity, acting on the CH-NH group of donors"/>
    <property type="evidence" value="ECO:0007669"/>
    <property type="project" value="InterPro"/>
</dbReference>
<reference evidence="2 3" key="1">
    <citation type="submission" date="2018-08" db="EMBL/GenBank/DDBJ databases">
        <title>Meiothermus roseus NBRC 110900 genome sequencing project.</title>
        <authorList>
            <person name="Da Costa M.S."/>
            <person name="Albuquerque L."/>
            <person name="Raposo P."/>
            <person name="Froufe H.J.C."/>
            <person name="Barroso C.S."/>
            <person name="Egas C."/>
        </authorList>
    </citation>
    <scope>NUCLEOTIDE SEQUENCE [LARGE SCALE GENOMIC DNA]</scope>
    <source>
        <strain evidence="2 3">NBRC 110900</strain>
    </source>
</reference>
<accession>A0A399ELV8</accession>
<dbReference type="AlphaFoldDB" id="A0A399ELV8"/>
<protein>
    <submittedName>
        <fullName evidence="2">tRNA 5-methylaminomethyl-2-thiouridine biosynthesis bifunctional protein MnmC</fullName>
    </submittedName>
</protein>
<comment type="caution">
    <text evidence="2">The sequence shown here is derived from an EMBL/GenBank/DDBJ whole genome shotgun (WGS) entry which is preliminary data.</text>
</comment>
<name>A0A399ELV8_9DEIN</name>
<dbReference type="InterPro" id="IPR047785">
    <property type="entry name" value="tRNA_MNMC2"/>
</dbReference>
<dbReference type="RefSeq" id="WP_119278888.1">
    <property type="nucleotide sequence ID" value="NZ_QWLA01000054.1"/>
</dbReference>
<dbReference type="InterPro" id="IPR008471">
    <property type="entry name" value="MnmC-like_methylTransf"/>
</dbReference>
<dbReference type="SUPFAM" id="SSF53335">
    <property type="entry name" value="S-adenosyl-L-methionine-dependent methyltransferases"/>
    <property type="match status" value="1"/>
</dbReference>
<dbReference type="NCBIfam" id="NF033855">
    <property type="entry name" value="tRNA_MNMC2"/>
    <property type="match status" value="1"/>
</dbReference>
<dbReference type="InterPro" id="IPR029063">
    <property type="entry name" value="SAM-dependent_MTases_sf"/>
</dbReference>
<keyword evidence="3" id="KW-1185">Reference proteome</keyword>
<dbReference type="PANTHER" id="PTHR39963">
    <property type="entry name" value="SLL0983 PROTEIN"/>
    <property type="match status" value="1"/>
</dbReference>